<evidence type="ECO:0000313" key="3">
    <source>
        <dbReference type="EMBL" id="QKH22612.1"/>
    </source>
</evidence>
<name>A0A0B5NIT6_BACTU</name>
<dbReference type="Proteomes" id="UP000501107">
    <property type="component" value="Plasmid unnamed3"/>
</dbReference>
<protein>
    <submittedName>
        <fullName evidence="3">Uncharacterized protein</fullName>
    </submittedName>
</protein>
<evidence type="ECO:0000313" key="5">
    <source>
        <dbReference type="Proteomes" id="UP000501107"/>
    </source>
</evidence>
<evidence type="ECO:0000313" key="4">
    <source>
        <dbReference type="Proteomes" id="UP000031876"/>
    </source>
</evidence>
<dbReference type="Proteomes" id="UP000031876">
    <property type="component" value="Plasmid 2"/>
</dbReference>
<dbReference type="Proteomes" id="UP001181533">
    <property type="component" value="Unassembled WGS sequence"/>
</dbReference>
<evidence type="ECO:0000313" key="2">
    <source>
        <dbReference type="EMBL" id="MDR4174732.1"/>
    </source>
</evidence>
<gene>
    <name evidence="1" type="ORF">BF38_5960</name>
    <name evidence="2" type="ORF">FO599_01120</name>
    <name evidence="3" type="ORF">FOC89_01090</name>
</gene>
<reference evidence="2" key="2">
    <citation type="submission" date="2019-07" db="EMBL/GenBank/DDBJ databases">
        <title>Phylogenomic Reclassification of ATCC Bacillus Strains and Various Taxa within the Genus Bacillus.</title>
        <authorList>
            <person name="Riojas M.A."/>
            <person name="Frank A.M."/>
            <person name="Fenn S.L."/>
            <person name="King S.P."/>
            <person name="Brower S.M."/>
            <person name="Hazbon M.H."/>
        </authorList>
    </citation>
    <scope>NUCLEOTIDE SEQUENCE</scope>
    <source>
        <strain evidence="2">ATCC 35646</strain>
    </source>
</reference>
<dbReference type="KEGG" id="btw:BF38_5960"/>
<reference evidence="3 5" key="3">
    <citation type="submission" date="2020-05" db="EMBL/GenBank/DDBJ databases">
        <title>FDA dAtabase for Regulatory Grade micrObial Sequences (FDA-ARGOS): Supporting development and validation of Infectious Disease Dx tests.</title>
        <authorList>
            <person name="Nelson B."/>
            <person name="Plummer A."/>
            <person name="Tallon L."/>
            <person name="Sadzewicz L."/>
            <person name="Zhao X."/>
            <person name="Vavikolanu K."/>
            <person name="Mehta A."/>
            <person name="Aluvathingal J."/>
            <person name="Nadendla S."/>
            <person name="Myers T."/>
            <person name="Yan Y."/>
            <person name="Sichtig H."/>
        </authorList>
    </citation>
    <scope>NUCLEOTIDE SEQUENCE [LARGE SCALE GENOMIC DNA]</scope>
    <source>
        <strain evidence="3 5">FDAARGOS_795</strain>
        <plasmid evidence="3 5">unnamed3</plasmid>
    </source>
</reference>
<proteinExistence type="predicted"/>
<dbReference type="EMBL" id="VKQN01000001">
    <property type="protein sequence ID" value="MDR4174732.1"/>
    <property type="molecule type" value="Genomic_DNA"/>
</dbReference>
<dbReference type="EMBL" id="CP053979">
    <property type="protein sequence ID" value="QKH22612.1"/>
    <property type="molecule type" value="Genomic_DNA"/>
</dbReference>
<organism evidence="3 5">
    <name type="scientific">Bacillus thuringiensis</name>
    <dbReference type="NCBI Taxonomy" id="1428"/>
    <lineage>
        <taxon>Bacteria</taxon>
        <taxon>Bacillati</taxon>
        <taxon>Bacillota</taxon>
        <taxon>Bacilli</taxon>
        <taxon>Bacillales</taxon>
        <taxon>Bacillaceae</taxon>
        <taxon>Bacillus</taxon>
        <taxon>Bacillus cereus group</taxon>
    </lineage>
</organism>
<geneLocation type="plasmid" evidence="3 5">
    <name>unnamed3</name>
</geneLocation>
<sequence>MAEKLTLNDLQDNETWEKAVVVFKPESFSKEFTEKQRSYEIDRDNHYFKPDSISNSLFGNCLDGTDNGVRLDIYKSRLPEEGKRWIVDYCYITK</sequence>
<dbReference type="RefSeq" id="WP_000818543.1">
    <property type="nucleotide sequence ID" value="NZ_CP009334.1"/>
</dbReference>
<geneLocation type="plasmid" evidence="1 4">
    <name>2</name>
</geneLocation>
<accession>A0A0B5NIT6</accession>
<reference evidence="1 4" key="1">
    <citation type="journal article" date="2015" name="Genome Announc.">
        <title>Complete genome sequences for 35 biothreat assay-relevant bacillus species.</title>
        <authorList>
            <person name="Johnson S.L."/>
            <person name="Daligault H.E."/>
            <person name="Davenport K.W."/>
            <person name="Jaissle J."/>
            <person name="Frey K.G."/>
            <person name="Ladner J.T."/>
            <person name="Broomall S.M."/>
            <person name="Bishop-Lilly K.A."/>
            <person name="Bruce D.C."/>
            <person name="Gibbons H.S."/>
            <person name="Coyne S.R."/>
            <person name="Lo C.C."/>
            <person name="Meincke L."/>
            <person name="Munk A.C."/>
            <person name="Koroleva G.I."/>
            <person name="Rosenzweig C.N."/>
            <person name="Palacios G.F."/>
            <person name="Redden C.L."/>
            <person name="Minogue T.D."/>
            <person name="Chain P.S."/>
        </authorList>
    </citation>
    <scope>NUCLEOTIDE SEQUENCE [LARGE SCALE GENOMIC DNA]</scope>
    <source>
        <strain evidence="1 4">HD1011</strain>
        <plasmid evidence="1 4">2</plasmid>
    </source>
</reference>
<dbReference type="EMBL" id="CP009334">
    <property type="protein sequence ID" value="AJG73886.1"/>
    <property type="molecule type" value="Genomic_DNA"/>
</dbReference>
<dbReference type="AlphaFoldDB" id="A0A0B5NIT6"/>
<keyword evidence="3" id="KW-0614">Plasmid</keyword>
<evidence type="ECO:0000313" key="1">
    <source>
        <dbReference type="EMBL" id="AJG73886.1"/>
    </source>
</evidence>